<dbReference type="InterPro" id="IPR018080">
    <property type="entry name" value="Band_7/stomatin-like_CS"/>
</dbReference>
<gene>
    <name evidence="7" type="ORF">SDC9_133317</name>
</gene>
<evidence type="ECO:0000256" key="1">
    <source>
        <dbReference type="ARBA" id="ARBA00004167"/>
    </source>
</evidence>
<dbReference type="AlphaFoldDB" id="A0A645DAK5"/>
<dbReference type="GO" id="GO:0005886">
    <property type="term" value="C:plasma membrane"/>
    <property type="evidence" value="ECO:0007669"/>
    <property type="project" value="UniProtKB-ARBA"/>
</dbReference>
<dbReference type="CDD" id="cd08829">
    <property type="entry name" value="SPFH_paraslipin"/>
    <property type="match status" value="1"/>
</dbReference>
<evidence type="ECO:0000256" key="5">
    <source>
        <dbReference type="ARBA" id="ARBA00023136"/>
    </source>
</evidence>
<dbReference type="FunFam" id="3.30.479.30:FF:000004">
    <property type="entry name" value="Putative membrane protease family, stomatin"/>
    <property type="match status" value="1"/>
</dbReference>
<dbReference type="InterPro" id="IPR036013">
    <property type="entry name" value="Band_7/SPFH_dom_sf"/>
</dbReference>
<dbReference type="EMBL" id="VSSQ01034330">
    <property type="protein sequence ID" value="MPM86229.1"/>
    <property type="molecule type" value="Genomic_DNA"/>
</dbReference>
<dbReference type="GO" id="GO:0098552">
    <property type="term" value="C:side of membrane"/>
    <property type="evidence" value="ECO:0007669"/>
    <property type="project" value="UniProtKB-ARBA"/>
</dbReference>
<dbReference type="InterPro" id="IPR001107">
    <property type="entry name" value="Band_7"/>
</dbReference>
<dbReference type="InterPro" id="IPR001972">
    <property type="entry name" value="Stomatin_HflK_fam"/>
</dbReference>
<keyword evidence="3" id="KW-0812">Transmembrane</keyword>
<evidence type="ECO:0000256" key="3">
    <source>
        <dbReference type="ARBA" id="ARBA00022692"/>
    </source>
</evidence>
<dbReference type="PANTHER" id="PTHR43327:SF10">
    <property type="entry name" value="STOMATIN-LIKE PROTEIN 2, MITOCHONDRIAL"/>
    <property type="match status" value="1"/>
</dbReference>
<dbReference type="SUPFAM" id="SSF117892">
    <property type="entry name" value="Band 7/SPFH domain"/>
    <property type="match status" value="1"/>
</dbReference>
<dbReference type="InterPro" id="IPR050710">
    <property type="entry name" value="Band7/mec-2_domain"/>
</dbReference>
<dbReference type="PRINTS" id="PR00721">
    <property type="entry name" value="STOMATIN"/>
</dbReference>
<dbReference type="SMART" id="SM00244">
    <property type="entry name" value="PHB"/>
    <property type="match status" value="1"/>
</dbReference>
<evidence type="ECO:0000313" key="7">
    <source>
        <dbReference type="EMBL" id="MPM86229.1"/>
    </source>
</evidence>
<dbReference type="Gene3D" id="3.30.479.30">
    <property type="entry name" value="Band 7 domain"/>
    <property type="match status" value="1"/>
</dbReference>
<evidence type="ECO:0000256" key="2">
    <source>
        <dbReference type="ARBA" id="ARBA00008164"/>
    </source>
</evidence>
<accession>A0A645DAK5</accession>
<protein>
    <recommendedName>
        <fullName evidence="6">Band 7 domain-containing protein</fullName>
    </recommendedName>
</protein>
<keyword evidence="4" id="KW-1133">Transmembrane helix</keyword>
<reference evidence="7" key="1">
    <citation type="submission" date="2019-08" db="EMBL/GenBank/DDBJ databases">
        <authorList>
            <person name="Kucharzyk K."/>
            <person name="Murdoch R.W."/>
            <person name="Higgins S."/>
            <person name="Loffler F."/>
        </authorList>
    </citation>
    <scope>NUCLEOTIDE SEQUENCE</scope>
</reference>
<keyword evidence="5" id="KW-0472">Membrane</keyword>
<dbReference type="Pfam" id="PF01145">
    <property type="entry name" value="Band_7"/>
    <property type="match status" value="1"/>
</dbReference>
<sequence length="230" mass="25308">MQIDTIVFFQITDPKLYTYGVERPLSAIENLTATTLRNIIGDLELDHTLTSRDTINAKIRGLLDEATDPWGIKVNRVELKNILPPPEIQDAMEKQMKAERQRREAILRAEGEKASKILVAEGQKESQILAAEGEKTSAILHAEAVKEAKIREAEGEAAAILEIQKARSQGIKFINDSNPCDAYVALRSLDALEKAADGKATKIIIPSEIQSLAGLATSFAELTERTKTSE</sequence>
<comment type="caution">
    <text evidence="7">The sequence shown here is derived from an EMBL/GenBank/DDBJ whole genome shotgun (WGS) entry which is preliminary data.</text>
</comment>
<evidence type="ECO:0000259" key="6">
    <source>
        <dbReference type="SMART" id="SM00244"/>
    </source>
</evidence>
<dbReference type="PANTHER" id="PTHR43327">
    <property type="entry name" value="STOMATIN-LIKE PROTEIN 2, MITOCHONDRIAL"/>
    <property type="match status" value="1"/>
</dbReference>
<comment type="subcellular location">
    <subcellularLocation>
        <location evidence="1">Membrane</location>
        <topology evidence="1">Single-pass membrane protein</topology>
    </subcellularLocation>
</comment>
<evidence type="ECO:0000256" key="4">
    <source>
        <dbReference type="ARBA" id="ARBA00022989"/>
    </source>
</evidence>
<dbReference type="PROSITE" id="PS01270">
    <property type="entry name" value="BAND_7"/>
    <property type="match status" value="1"/>
</dbReference>
<name>A0A645DAK5_9ZZZZ</name>
<organism evidence="7">
    <name type="scientific">bioreactor metagenome</name>
    <dbReference type="NCBI Taxonomy" id="1076179"/>
    <lineage>
        <taxon>unclassified sequences</taxon>
        <taxon>metagenomes</taxon>
        <taxon>ecological metagenomes</taxon>
    </lineage>
</organism>
<proteinExistence type="inferred from homology"/>
<comment type="similarity">
    <text evidence="2">Belongs to the band 7/mec-2 family.</text>
</comment>
<feature type="domain" description="Band 7" evidence="6">
    <location>
        <begin position="2"/>
        <end position="96"/>
    </location>
</feature>